<dbReference type="GO" id="GO:0006281">
    <property type="term" value="P:DNA repair"/>
    <property type="evidence" value="ECO:0007669"/>
    <property type="project" value="InterPro"/>
</dbReference>
<protein>
    <submittedName>
        <fullName evidence="3">DNA/RNA polymerase</fullName>
    </submittedName>
</protein>
<dbReference type="SUPFAM" id="SSF56672">
    <property type="entry name" value="DNA/RNA polymerases"/>
    <property type="match status" value="1"/>
</dbReference>
<keyword evidence="4" id="KW-1185">Reference proteome</keyword>
<dbReference type="GO" id="GO:0003887">
    <property type="term" value="F:DNA-directed DNA polymerase activity"/>
    <property type="evidence" value="ECO:0007669"/>
    <property type="project" value="TreeGrafter"/>
</dbReference>
<dbReference type="GeneID" id="63684285"/>
<dbReference type="RefSeq" id="XP_040624766.1">
    <property type="nucleotide sequence ID" value="XM_040769223.1"/>
</dbReference>
<feature type="compositionally biased region" description="Basic and acidic residues" evidence="1">
    <location>
        <begin position="504"/>
        <end position="518"/>
    </location>
</feature>
<dbReference type="GO" id="GO:0003684">
    <property type="term" value="F:damaged DNA binding"/>
    <property type="evidence" value="ECO:0007669"/>
    <property type="project" value="InterPro"/>
</dbReference>
<dbReference type="STRING" id="1858805.M5FQP2"/>
<reference evidence="3 4" key="1">
    <citation type="journal article" date="2012" name="Science">
        <title>The Paleozoic origin of enzymatic lignin decomposition reconstructed from 31 fungal genomes.</title>
        <authorList>
            <person name="Floudas D."/>
            <person name="Binder M."/>
            <person name="Riley R."/>
            <person name="Barry K."/>
            <person name="Blanchette R.A."/>
            <person name="Henrissat B."/>
            <person name="Martinez A.T."/>
            <person name="Otillar R."/>
            <person name="Spatafora J.W."/>
            <person name="Yadav J.S."/>
            <person name="Aerts A."/>
            <person name="Benoit I."/>
            <person name="Boyd A."/>
            <person name="Carlson A."/>
            <person name="Copeland A."/>
            <person name="Coutinho P.M."/>
            <person name="de Vries R.P."/>
            <person name="Ferreira P."/>
            <person name="Findley K."/>
            <person name="Foster B."/>
            <person name="Gaskell J."/>
            <person name="Glotzer D."/>
            <person name="Gorecki P."/>
            <person name="Heitman J."/>
            <person name="Hesse C."/>
            <person name="Hori C."/>
            <person name="Igarashi K."/>
            <person name="Jurgens J.A."/>
            <person name="Kallen N."/>
            <person name="Kersten P."/>
            <person name="Kohler A."/>
            <person name="Kuees U."/>
            <person name="Kumar T.K.A."/>
            <person name="Kuo A."/>
            <person name="LaButti K."/>
            <person name="Larrondo L.F."/>
            <person name="Lindquist E."/>
            <person name="Ling A."/>
            <person name="Lombard V."/>
            <person name="Lucas S."/>
            <person name="Lundell T."/>
            <person name="Martin R."/>
            <person name="McLaughlin D.J."/>
            <person name="Morgenstern I."/>
            <person name="Morin E."/>
            <person name="Murat C."/>
            <person name="Nagy L.G."/>
            <person name="Nolan M."/>
            <person name="Ohm R.A."/>
            <person name="Patyshakuliyeva A."/>
            <person name="Rokas A."/>
            <person name="Ruiz-Duenas F.J."/>
            <person name="Sabat G."/>
            <person name="Salamov A."/>
            <person name="Samejima M."/>
            <person name="Schmutz J."/>
            <person name="Slot J.C."/>
            <person name="St John F."/>
            <person name="Stenlid J."/>
            <person name="Sun H."/>
            <person name="Sun S."/>
            <person name="Syed K."/>
            <person name="Tsang A."/>
            <person name="Wiebenga A."/>
            <person name="Young D."/>
            <person name="Pisabarro A."/>
            <person name="Eastwood D.C."/>
            <person name="Martin F."/>
            <person name="Cullen D."/>
            <person name="Grigoriev I.V."/>
            <person name="Hibbett D.S."/>
        </authorList>
    </citation>
    <scope>NUCLEOTIDE SEQUENCE [LARGE SCALE GENOMIC DNA]</scope>
    <source>
        <strain evidence="3 4">DJM-731 SS1</strain>
    </source>
</reference>
<evidence type="ECO:0000256" key="1">
    <source>
        <dbReference type="SAM" id="MobiDB-lite"/>
    </source>
</evidence>
<proteinExistence type="predicted"/>
<dbReference type="HOGENOM" id="CLU_421513_0_0_1"/>
<gene>
    <name evidence="3" type="ORF">DACRYDRAFT_111386</name>
</gene>
<name>M5FQP2_DACPD</name>
<dbReference type="Proteomes" id="UP000030653">
    <property type="component" value="Unassembled WGS sequence"/>
</dbReference>
<evidence type="ECO:0000313" key="4">
    <source>
        <dbReference type="Proteomes" id="UP000030653"/>
    </source>
</evidence>
<dbReference type="GO" id="GO:0070987">
    <property type="term" value="P:error-free translesion synthesis"/>
    <property type="evidence" value="ECO:0007669"/>
    <property type="project" value="UniProtKB-ARBA"/>
</dbReference>
<feature type="domain" description="UmuC" evidence="2">
    <location>
        <begin position="8"/>
        <end position="259"/>
    </location>
</feature>
<dbReference type="InterPro" id="IPR043128">
    <property type="entry name" value="Rev_trsase/Diguanyl_cyclase"/>
</dbReference>
<evidence type="ECO:0000259" key="2">
    <source>
        <dbReference type="PROSITE" id="PS50173"/>
    </source>
</evidence>
<evidence type="ECO:0000313" key="3">
    <source>
        <dbReference type="EMBL" id="EJT97868.1"/>
    </source>
</evidence>
<dbReference type="AlphaFoldDB" id="M5FQP2"/>
<dbReference type="Pfam" id="PF00817">
    <property type="entry name" value="IMS"/>
    <property type="match status" value="1"/>
</dbReference>
<dbReference type="EMBL" id="JH795875">
    <property type="protein sequence ID" value="EJT97868.1"/>
    <property type="molecule type" value="Genomic_DNA"/>
</dbReference>
<feature type="region of interest" description="Disordered" evidence="1">
    <location>
        <begin position="504"/>
        <end position="534"/>
    </location>
</feature>
<dbReference type="PANTHER" id="PTHR46404:SF1">
    <property type="entry name" value="DNA POLYMERASE IOTA"/>
    <property type="match status" value="1"/>
</dbReference>
<dbReference type="OrthoDB" id="1747274at2759"/>
<dbReference type="Gene3D" id="3.40.1170.60">
    <property type="match status" value="1"/>
</dbReference>
<dbReference type="PROSITE" id="PS50173">
    <property type="entry name" value="UMUC"/>
    <property type="match status" value="1"/>
</dbReference>
<dbReference type="InterPro" id="IPR036775">
    <property type="entry name" value="DNA_pol_Y-fam_lit_finger_sf"/>
</dbReference>
<sequence>MEPEARIVLAFDLDNMYVACERLRNPSLVGKPVGVQQKGLLATASYEARALGVDKLCSLWEAKKRCPSLILVNGEDLTLYRYYSRRVFLLVRSVLGDCPVEKLGMDELFCDVTNLVKEHLQETRDISPDPRGRWFALARAESGALTDYKGFWYNPSSECPGHTIPQYDPTVSDNATLPESILAASHLANHIRHLVLTQIGLGSSAGIAYDKTIAKLVGNMHKPHQQTTLVVSPTASEEYSTVVQTLLDPLNPHKLMGFGSKALHTLRDYISTTKYPITSPSTKEDDRDELALTVGLLRSKMTAALFGSLLGAQNGQKIWDLLEGRDNEPVKMSPEFPLTISVEDSFDQQRGTLDWSGVLTEIETLANSLLRRLEIELVDGGELETLGREAVKPDRRRKWQRYPSQIRLTIRGGHSRQIAYNANRESRSAPLPVPVFDLDIPRTERAQGLIRQPLAGLAKQILDKGGEPVEKYEFSIINIAVTNLQTTTPTKAINAFFAASPWDKQENKRIRHSHEAKEPASSNGSKRRRRTLPPDIDINMIKELPADIRDEVVREYGIIEFEEPPSKIIKRDVTEHTLELADDVNQASATPESNTVADGKKLSSVLESMSDDGCWTSDDDDKKAMTPCTLCGAVIFDWSMAAHMTYHSGS</sequence>
<accession>M5FQP2</accession>
<dbReference type="PANTHER" id="PTHR46404">
    <property type="entry name" value="DNA POLYMERASE IOTA"/>
    <property type="match status" value="1"/>
</dbReference>
<dbReference type="Gene3D" id="3.30.1490.100">
    <property type="entry name" value="DNA polymerase, Y-family, little finger domain"/>
    <property type="match status" value="1"/>
</dbReference>
<dbReference type="OMA" id="MFKRQDE"/>
<dbReference type="InterPro" id="IPR001126">
    <property type="entry name" value="UmuC"/>
</dbReference>
<dbReference type="Gene3D" id="3.30.70.270">
    <property type="match status" value="1"/>
</dbReference>
<dbReference type="InterPro" id="IPR043502">
    <property type="entry name" value="DNA/RNA_pol_sf"/>
</dbReference>
<organism evidence="3 4">
    <name type="scientific">Dacryopinax primogenitus (strain DJM 731)</name>
    <name type="common">Brown rot fungus</name>
    <dbReference type="NCBI Taxonomy" id="1858805"/>
    <lineage>
        <taxon>Eukaryota</taxon>
        <taxon>Fungi</taxon>
        <taxon>Dikarya</taxon>
        <taxon>Basidiomycota</taxon>
        <taxon>Agaricomycotina</taxon>
        <taxon>Dacrymycetes</taxon>
        <taxon>Dacrymycetales</taxon>
        <taxon>Dacrymycetaceae</taxon>
        <taxon>Dacryopinax</taxon>
    </lineage>
</organism>